<dbReference type="eggNOG" id="COG1629">
    <property type="taxonomic scope" value="Bacteria"/>
</dbReference>
<feature type="signal peptide" evidence="12">
    <location>
        <begin position="1"/>
        <end position="20"/>
    </location>
</feature>
<comment type="caution">
    <text evidence="15">The sequence shown here is derived from an EMBL/GenBank/DDBJ whole genome shotgun (WGS) entry which is preliminary data.</text>
</comment>
<dbReference type="Gene3D" id="2.40.170.20">
    <property type="entry name" value="TonB-dependent receptor, beta-barrel domain"/>
    <property type="match status" value="1"/>
</dbReference>
<feature type="chain" id="PRO_5004482007" evidence="12">
    <location>
        <begin position="21"/>
        <end position="1042"/>
    </location>
</feature>
<dbReference type="RefSeq" id="WP_016193531.1">
    <property type="nucleotide sequence ID" value="NZ_AQPN01000009.1"/>
</dbReference>
<name>R9GYH7_9SPHI</name>
<dbReference type="EMBL" id="AQPN01000009">
    <property type="protein sequence ID" value="EOR96550.1"/>
    <property type="molecule type" value="Genomic_DNA"/>
</dbReference>
<evidence type="ECO:0000256" key="4">
    <source>
        <dbReference type="ARBA" id="ARBA00022692"/>
    </source>
</evidence>
<evidence type="ECO:0000256" key="8">
    <source>
        <dbReference type="ARBA" id="ARBA00023170"/>
    </source>
</evidence>
<evidence type="ECO:0000259" key="13">
    <source>
        <dbReference type="Pfam" id="PF00593"/>
    </source>
</evidence>
<evidence type="ECO:0000256" key="3">
    <source>
        <dbReference type="ARBA" id="ARBA00022452"/>
    </source>
</evidence>
<dbReference type="GO" id="GO:0015344">
    <property type="term" value="F:siderophore uptake transmembrane transporter activity"/>
    <property type="evidence" value="ECO:0007669"/>
    <property type="project" value="TreeGrafter"/>
</dbReference>
<gene>
    <name evidence="15" type="ORF">ADIARSV_0279</name>
</gene>
<dbReference type="InterPro" id="IPR023996">
    <property type="entry name" value="TonB-dep_OMP_SusC/RagA"/>
</dbReference>
<dbReference type="Gene3D" id="2.170.130.10">
    <property type="entry name" value="TonB-dependent receptor, plug domain"/>
    <property type="match status" value="1"/>
</dbReference>
<dbReference type="InterPro" id="IPR012910">
    <property type="entry name" value="Plug_dom"/>
</dbReference>
<keyword evidence="3 10" id="KW-1134">Transmembrane beta strand</keyword>
<feature type="domain" description="TonB-dependent receptor-like beta-barrel" evidence="13">
    <location>
        <begin position="442"/>
        <end position="805"/>
    </location>
</feature>
<evidence type="ECO:0000256" key="10">
    <source>
        <dbReference type="PROSITE-ProRule" id="PRU01360"/>
    </source>
</evidence>
<dbReference type="InterPro" id="IPR037066">
    <property type="entry name" value="Plug_dom_sf"/>
</dbReference>
<dbReference type="NCBIfam" id="TIGR04057">
    <property type="entry name" value="SusC_RagA_signa"/>
    <property type="match status" value="1"/>
</dbReference>
<keyword evidence="16" id="KW-1185">Reference proteome</keyword>
<organism evidence="15 16">
    <name type="scientific">Arcticibacter svalbardensis MN12-7</name>
    <dbReference type="NCBI Taxonomy" id="1150600"/>
    <lineage>
        <taxon>Bacteria</taxon>
        <taxon>Pseudomonadati</taxon>
        <taxon>Bacteroidota</taxon>
        <taxon>Sphingobacteriia</taxon>
        <taxon>Sphingobacteriales</taxon>
        <taxon>Sphingobacteriaceae</taxon>
        <taxon>Arcticibacter</taxon>
    </lineage>
</organism>
<reference evidence="15 16" key="1">
    <citation type="journal article" date="2013" name="Genome Announc.">
        <title>Draft Genome Sequence of Arcticibacter svalbardensis Strain MN12-7T, a Member of the Family Sphingobacteriaceae Isolated from an Arctic Soil Sample.</title>
        <authorList>
            <person name="Shivaji S."/>
            <person name="Ara S."/>
            <person name="Prasad S."/>
            <person name="Manasa B.P."/>
            <person name="Begum Z."/>
            <person name="Singh A."/>
            <person name="Kumar Pinnaka A."/>
        </authorList>
    </citation>
    <scope>NUCLEOTIDE SEQUENCE [LARGE SCALE GENOMIC DNA]</scope>
    <source>
        <strain evidence="15 16">MN12-7</strain>
    </source>
</reference>
<dbReference type="InterPro" id="IPR039426">
    <property type="entry name" value="TonB-dep_rcpt-like"/>
</dbReference>
<dbReference type="GO" id="GO:0044718">
    <property type="term" value="P:siderophore transmembrane transport"/>
    <property type="evidence" value="ECO:0007669"/>
    <property type="project" value="TreeGrafter"/>
</dbReference>
<comment type="similarity">
    <text evidence="10 11">Belongs to the TonB-dependent receptor family.</text>
</comment>
<proteinExistence type="inferred from homology"/>
<dbReference type="GO" id="GO:0009279">
    <property type="term" value="C:cell outer membrane"/>
    <property type="evidence" value="ECO:0007669"/>
    <property type="project" value="UniProtKB-SubCell"/>
</dbReference>
<dbReference type="AlphaFoldDB" id="R9GYH7"/>
<dbReference type="InterPro" id="IPR023997">
    <property type="entry name" value="TonB-dep_OMP_SusC/RagA_CS"/>
</dbReference>
<dbReference type="InterPro" id="IPR036942">
    <property type="entry name" value="Beta-barrel_TonB_sf"/>
</dbReference>
<dbReference type="STRING" id="1150600.ADIARSV_0279"/>
<evidence type="ECO:0000313" key="15">
    <source>
        <dbReference type="EMBL" id="EOR96550.1"/>
    </source>
</evidence>
<dbReference type="Pfam" id="PF13715">
    <property type="entry name" value="CarbopepD_reg_2"/>
    <property type="match status" value="1"/>
</dbReference>
<dbReference type="PATRIC" id="fig|1150600.3.peg.273"/>
<dbReference type="SUPFAM" id="SSF56935">
    <property type="entry name" value="Porins"/>
    <property type="match status" value="1"/>
</dbReference>
<evidence type="ECO:0000256" key="9">
    <source>
        <dbReference type="ARBA" id="ARBA00023237"/>
    </source>
</evidence>
<evidence type="ECO:0000256" key="12">
    <source>
        <dbReference type="SAM" id="SignalP"/>
    </source>
</evidence>
<dbReference type="PANTHER" id="PTHR30069:SF29">
    <property type="entry name" value="HEMOGLOBIN AND HEMOGLOBIN-HAPTOGLOBIN-BINDING PROTEIN 1-RELATED"/>
    <property type="match status" value="1"/>
</dbReference>
<evidence type="ECO:0000256" key="7">
    <source>
        <dbReference type="ARBA" id="ARBA00023136"/>
    </source>
</evidence>
<evidence type="ECO:0000256" key="2">
    <source>
        <dbReference type="ARBA" id="ARBA00022448"/>
    </source>
</evidence>
<dbReference type="OrthoDB" id="9768177at2"/>
<dbReference type="InterPro" id="IPR000531">
    <property type="entry name" value="Beta-barrel_TonB"/>
</dbReference>
<sequence>MKQILSSLFILCILVTHVIAQDRTVTGTIKGKDDELPLPGVSVRVKGSQQGTQTGSNGLFSIKIPGNNAVLVFSYVGYTSQEINVGTRSTIDIVLTSDSKQLGEVVVTALGVGRDKRTLGYSVQKVGGDQIQNSRETNLVNALAGKVAGVQINSSGGQAGSSARIVIRGNTSITGDNQPLFVIDGIPMDNSVNRGITENVESVLFNGVGGNRGIDIDPNIVQEMTVLKGAAATALYGARGAFGVVLITTKKGQKTLDRKFPSVSYTSSLSLDEAIIKGFQSTYLQGSLGKYKNGLPLTSGGYSEVANGASQTSASWGPHRDSVSQAVIDAVGMPTIIDPRKEFYRDGKVWNNSVALSGGGDNSTYIMTYTNLDQEGVVPNNTFKRNSLQANFTSKLTKSFNTSTSVNYINSVNKRMPEGNTKRSYLYTLNFAPISFDSKKAYEDGNTNRSWTTGAGFDNPYWLVNNVSMPSSVDRFILSNESTLEILPWLKLTNRVGLDTYNQLDKEQVNVGEISVPDGRMYEAMINRRQINNDLILLAEKKINDDWSINGLIGNNINSRTYTSRTIRGLNLSIPGFYDITNVESVTAYQADSKRRTYGLYASGTIDYKTYLYLNLTARNDWSSTLPVKNNSFFYPSASVGFVFTDLLGLANNDIFPYGKLRVSYARAGNDAPEYLTNKTYSQANPSDGTRGNISFPYNGLNAFQTGTTLANNELTPEMVTEKEIGADLRFFKSRLGIDFSYYDKVSDKQILSQEVAASSGYVEAVVNAGKVSNKGVELTLTGSPIKTRDFEWSIQVNYAKNNYKLKALAEGVDNIFLGGFTTPQIRIDKDYGYGVIWGLGFKRNEEGKLIIGEDGLPITNDDYGPIGNVTAKYNGGIRNTFRYKSLSLSTLFDFRKGGDLLNLDLYYSSYYGTAKVTENRNTFTTYDGVMEDGTVNTTPVLRDQAYYQNWFSAIDENFVEDGSFIKLREVTLSYNLPASLVQKTPFQSIGFAATGRDLWVKSNFSYGDPEGSLYGSGNAQGFYHAVTPGTKGVTFSLNVKF</sequence>
<dbReference type="PANTHER" id="PTHR30069">
    <property type="entry name" value="TONB-DEPENDENT OUTER MEMBRANE RECEPTOR"/>
    <property type="match status" value="1"/>
</dbReference>
<evidence type="ECO:0000256" key="11">
    <source>
        <dbReference type="RuleBase" id="RU003357"/>
    </source>
</evidence>
<evidence type="ECO:0000313" key="16">
    <source>
        <dbReference type="Proteomes" id="UP000014174"/>
    </source>
</evidence>
<dbReference type="SUPFAM" id="SSF49464">
    <property type="entry name" value="Carboxypeptidase regulatory domain-like"/>
    <property type="match status" value="1"/>
</dbReference>
<keyword evidence="4 10" id="KW-0812">Transmembrane</keyword>
<comment type="subcellular location">
    <subcellularLocation>
        <location evidence="1 10">Cell outer membrane</location>
        <topology evidence="1 10">Multi-pass membrane protein</topology>
    </subcellularLocation>
</comment>
<evidence type="ECO:0000256" key="1">
    <source>
        <dbReference type="ARBA" id="ARBA00004571"/>
    </source>
</evidence>
<dbReference type="PROSITE" id="PS52016">
    <property type="entry name" value="TONB_DEPENDENT_REC_3"/>
    <property type="match status" value="1"/>
</dbReference>
<keyword evidence="8 15" id="KW-0675">Receptor</keyword>
<evidence type="ECO:0000256" key="6">
    <source>
        <dbReference type="ARBA" id="ARBA00023077"/>
    </source>
</evidence>
<keyword evidence="5 12" id="KW-0732">Signal</keyword>
<dbReference type="NCBIfam" id="TIGR04056">
    <property type="entry name" value="OMP_RagA_SusC"/>
    <property type="match status" value="1"/>
</dbReference>
<dbReference type="Pfam" id="PF07715">
    <property type="entry name" value="Plug"/>
    <property type="match status" value="1"/>
</dbReference>
<dbReference type="Gene3D" id="2.60.40.1120">
    <property type="entry name" value="Carboxypeptidase-like, regulatory domain"/>
    <property type="match status" value="1"/>
</dbReference>
<evidence type="ECO:0000256" key="5">
    <source>
        <dbReference type="ARBA" id="ARBA00022729"/>
    </source>
</evidence>
<keyword evidence="9 10" id="KW-0998">Cell outer membrane</keyword>
<feature type="domain" description="TonB-dependent receptor plug" evidence="14">
    <location>
        <begin position="116"/>
        <end position="244"/>
    </location>
</feature>
<dbReference type="Proteomes" id="UP000014174">
    <property type="component" value="Unassembled WGS sequence"/>
</dbReference>
<keyword evidence="2 10" id="KW-0813">Transport</keyword>
<keyword evidence="7 10" id="KW-0472">Membrane</keyword>
<dbReference type="Pfam" id="PF00593">
    <property type="entry name" value="TonB_dep_Rec_b-barrel"/>
    <property type="match status" value="1"/>
</dbReference>
<dbReference type="InterPro" id="IPR008969">
    <property type="entry name" value="CarboxyPept-like_regulatory"/>
</dbReference>
<evidence type="ECO:0000259" key="14">
    <source>
        <dbReference type="Pfam" id="PF07715"/>
    </source>
</evidence>
<keyword evidence="6 11" id="KW-0798">TonB box</keyword>
<protein>
    <submittedName>
        <fullName evidence="15">TonB-dependent receptor</fullName>
    </submittedName>
</protein>
<accession>R9GYH7</accession>